<reference evidence="2 3" key="1">
    <citation type="submission" date="2020-01" db="EMBL/GenBank/DDBJ databases">
        <authorList>
            <consortium name="DOE Joint Genome Institute"/>
            <person name="Haridas S."/>
            <person name="Albert R."/>
            <person name="Binder M."/>
            <person name="Bloem J."/>
            <person name="Labutti K."/>
            <person name="Salamov A."/>
            <person name="Andreopoulos B."/>
            <person name="Baker S.E."/>
            <person name="Barry K."/>
            <person name="Bills G."/>
            <person name="Bluhm B.H."/>
            <person name="Cannon C."/>
            <person name="Castanera R."/>
            <person name="Culley D.E."/>
            <person name="Daum C."/>
            <person name="Ezra D."/>
            <person name="Gonzalez J.B."/>
            <person name="Henrissat B."/>
            <person name="Kuo A."/>
            <person name="Liang C."/>
            <person name="Lipzen A."/>
            <person name="Lutzoni F."/>
            <person name="Magnuson J."/>
            <person name="Mondo S."/>
            <person name="Nolan M."/>
            <person name="Ohm R."/>
            <person name="Pangilinan J."/>
            <person name="Park H.-J.H."/>
            <person name="Ramirez L."/>
            <person name="Alfaro M."/>
            <person name="Sun H."/>
            <person name="Tritt A."/>
            <person name="Yoshinaga Y."/>
            <person name="Zwiers L.-H.L."/>
            <person name="Turgeon B.G."/>
            <person name="Goodwin S.B."/>
            <person name="Spatafora J.W."/>
            <person name="Crous P.W."/>
            <person name="Grigoriev I.V."/>
        </authorList>
    </citation>
    <scope>NUCLEOTIDE SEQUENCE [LARGE SCALE GENOMIC DNA]</scope>
    <source>
        <strain evidence="2 3">CBS 611.86</strain>
    </source>
</reference>
<keyword evidence="3" id="KW-1185">Reference proteome</keyword>
<feature type="compositionally biased region" description="Basic and acidic residues" evidence="1">
    <location>
        <begin position="67"/>
        <end position="76"/>
    </location>
</feature>
<dbReference type="Proteomes" id="UP000481861">
    <property type="component" value="Unassembled WGS sequence"/>
</dbReference>
<evidence type="ECO:0000256" key="1">
    <source>
        <dbReference type="SAM" id="MobiDB-lite"/>
    </source>
</evidence>
<feature type="compositionally biased region" description="Basic and acidic residues" evidence="1">
    <location>
        <begin position="146"/>
        <end position="158"/>
    </location>
</feature>
<dbReference type="OrthoDB" id="10529114at2759"/>
<evidence type="ECO:0000313" key="3">
    <source>
        <dbReference type="Proteomes" id="UP000481861"/>
    </source>
</evidence>
<accession>A0A7C8MAH9</accession>
<dbReference type="EMBL" id="JAADJZ010000004">
    <property type="protein sequence ID" value="KAF2875440.1"/>
    <property type="molecule type" value="Genomic_DNA"/>
</dbReference>
<proteinExistence type="predicted"/>
<name>A0A7C8MAH9_9PLEO</name>
<evidence type="ECO:0000313" key="2">
    <source>
        <dbReference type="EMBL" id="KAF2875440.1"/>
    </source>
</evidence>
<dbReference type="AlphaFoldDB" id="A0A7C8MAH9"/>
<gene>
    <name evidence="2" type="ORF">BDV95DRAFT_602872</name>
</gene>
<comment type="caution">
    <text evidence="2">The sequence shown here is derived from an EMBL/GenBank/DDBJ whole genome shotgun (WGS) entry which is preliminary data.</text>
</comment>
<organism evidence="2 3">
    <name type="scientific">Massariosphaeria phaeospora</name>
    <dbReference type="NCBI Taxonomy" id="100035"/>
    <lineage>
        <taxon>Eukaryota</taxon>
        <taxon>Fungi</taxon>
        <taxon>Dikarya</taxon>
        <taxon>Ascomycota</taxon>
        <taxon>Pezizomycotina</taxon>
        <taxon>Dothideomycetes</taxon>
        <taxon>Pleosporomycetidae</taxon>
        <taxon>Pleosporales</taxon>
        <taxon>Pleosporales incertae sedis</taxon>
        <taxon>Massariosphaeria</taxon>
    </lineage>
</organism>
<feature type="region of interest" description="Disordered" evidence="1">
    <location>
        <begin position="67"/>
        <end position="102"/>
    </location>
</feature>
<feature type="region of interest" description="Disordered" evidence="1">
    <location>
        <begin position="146"/>
        <end position="168"/>
    </location>
</feature>
<feature type="compositionally biased region" description="Polar residues" evidence="1">
    <location>
        <begin position="77"/>
        <end position="86"/>
    </location>
</feature>
<sequence length="168" mass="19082">MESRPTSPLPHPMMLDDLRRNCQHISAILPPDGWDDRAPKLRLERQASGILNVCPSEVANGARAIPKVDDVERRGPTETQGLLTSINEERDSSPQKGTRKGRRNFWEHVLSIPRLLTLSHAMDRPAPRQPIHKRLETSMRGCWPFSKRESKKWSRGERTNSPGGEPLL</sequence>
<protein>
    <submittedName>
        <fullName evidence="2">Uncharacterized protein</fullName>
    </submittedName>
</protein>